<name>A0A5B7EP17_PORTR</name>
<sequence>MVCTSQHPTQPSLLPSSLTHCSTLATSSSSTVSCLSPVPLHLPCPLTLSSAITNDRENLRPQ</sequence>
<dbReference type="AlphaFoldDB" id="A0A5B7EP17"/>
<proteinExistence type="predicted"/>
<comment type="caution">
    <text evidence="1">The sequence shown here is derived from an EMBL/GenBank/DDBJ whole genome shotgun (WGS) entry which is preliminary data.</text>
</comment>
<gene>
    <name evidence="1" type="ORF">E2C01_027565</name>
</gene>
<evidence type="ECO:0000313" key="1">
    <source>
        <dbReference type="EMBL" id="MPC34184.1"/>
    </source>
</evidence>
<evidence type="ECO:0000313" key="2">
    <source>
        <dbReference type="Proteomes" id="UP000324222"/>
    </source>
</evidence>
<reference evidence="1 2" key="1">
    <citation type="submission" date="2019-05" db="EMBL/GenBank/DDBJ databases">
        <title>Another draft genome of Portunus trituberculatus and its Hox gene families provides insights of decapod evolution.</title>
        <authorList>
            <person name="Jeong J.-H."/>
            <person name="Song I."/>
            <person name="Kim S."/>
            <person name="Choi T."/>
            <person name="Kim D."/>
            <person name="Ryu S."/>
            <person name="Kim W."/>
        </authorList>
    </citation>
    <scope>NUCLEOTIDE SEQUENCE [LARGE SCALE GENOMIC DNA]</scope>
    <source>
        <tissue evidence="1">Muscle</tissue>
    </source>
</reference>
<dbReference type="Proteomes" id="UP000324222">
    <property type="component" value="Unassembled WGS sequence"/>
</dbReference>
<organism evidence="1 2">
    <name type="scientific">Portunus trituberculatus</name>
    <name type="common">Swimming crab</name>
    <name type="synonym">Neptunus trituberculatus</name>
    <dbReference type="NCBI Taxonomy" id="210409"/>
    <lineage>
        <taxon>Eukaryota</taxon>
        <taxon>Metazoa</taxon>
        <taxon>Ecdysozoa</taxon>
        <taxon>Arthropoda</taxon>
        <taxon>Crustacea</taxon>
        <taxon>Multicrustacea</taxon>
        <taxon>Malacostraca</taxon>
        <taxon>Eumalacostraca</taxon>
        <taxon>Eucarida</taxon>
        <taxon>Decapoda</taxon>
        <taxon>Pleocyemata</taxon>
        <taxon>Brachyura</taxon>
        <taxon>Eubrachyura</taxon>
        <taxon>Portunoidea</taxon>
        <taxon>Portunidae</taxon>
        <taxon>Portuninae</taxon>
        <taxon>Portunus</taxon>
    </lineage>
</organism>
<dbReference type="EMBL" id="VSRR010003003">
    <property type="protein sequence ID" value="MPC34184.1"/>
    <property type="molecule type" value="Genomic_DNA"/>
</dbReference>
<protein>
    <submittedName>
        <fullName evidence="1">Uncharacterized protein</fullName>
    </submittedName>
</protein>
<accession>A0A5B7EP17</accession>
<keyword evidence="2" id="KW-1185">Reference proteome</keyword>